<organism evidence="3 4">
    <name type="scientific">Endocarpon pusillum</name>
    <dbReference type="NCBI Taxonomy" id="364733"/>
    <lineage>
        <taxon>Eukaryota</taxon>
        <taxon>Fungi</taxon>
        <taxon>Dikarya</taxon>
        <taxon>Ascomycota</taxon>
        <taxon>Pezizomycotina</taxon>
        <taxon>Eurotiomycetes</taxon>
        <taxon>Chaetothyriomycetidae</taxon>
        <taxon>Verrucariales</taxon>
        <taxon>Verrucariaceae</taxon>
        <taxon>Endocarpon</taxon>
    </lineage>
</organism>
<name>A0A8H7AQM4_9EURO</name>
<dbReference type="PANTHER" id="PTHR24148:SF64">
    <property type="entry name" value="HETEROKARYON INCOMPATIBILITY DOMAIN-CONTAINING PROTEIN"/>
    <property type="match status" value="1"/>
</dbReference>
<feature type="region of interest" description="Disordered" evidence="1">
    <location>
        <begin position="436"/>
        <end position="459"/>
    </location>
</feature>
<dbReference type="PANTHER" id="PTHR24148">
    <property type="entry name" value="ANKYRIN REPEAT DOMAIN-CONTAINING PROTEIN 39 HOMOLOG-RELATED"/>
    <property type="match status" value="1"/>
</dbReference>
<dbReference type="InterPro" id="IPR010730">
    <property type="entry name" value="HET"/>
</dbReference>
<dbReference type="OrthoDB" id="3477286at2759"/>
<comment type="caution">
    <text evidence="3">The sequence shown here is derived from an EMBL/GenBank/DDBJ whole genome shotgun (WGS) entry which is preliminary data.</text>
</comment>
<feature type="domain" description="Heterokaryon incompatibility" evidence="2">
    <location>
        <begin position="97"/>
        <end position="239"/>
    </location>
</feature>
<dbReference type="AlphaFoldDB" id="A0A8H7AQM4"/>
<gene>
    <name evidence="3" type="ORF">GJ744_004831</name>
</gene>
<keyword evidence="4" id="KW-1185">Reference proteome</keyword>
<evidence type="ECO:0000256" key="1">
    <source>
        <dbReference type="SAM" id="MobiDB-lite"/>
    </source>
</evidence>
<protein>
    <recommendedName>
        <fullName evidence="2">Heterokaryon incompatibility domain-containing protein</fullName>
    </recommendedName>
</protein>
<evidence type="ECO:0000313" key="4">
    <source>
        <dbReference type="Proteomes" id="UP000606974"/>
    </source>
</evidence>
<accession>A0A8H7AQM4</accession>
<dbReference type="Proteomes" id="UP000606974">
    <property type="component" value="Unassembled WGS sequence"/>
</dbReference>
<evidence type="ECO:0000313" key="3">
    <source>
        <dbReference type="EMBL" id="KAF7511266.1"/>
    </source>
</evidence>
<reference evidence="3" key="1">
    <citation type="submission" date="2020-02" db="EMBL/GenBank/DDBJ databases">
        <authorList>
            <person name="Palmer J.M."/>
        </authorList>
    </citation>
    <scope>NUCLEOTIDE SEQUENCE</scope>
    <source>
        <strain evidence="3">EPUS1.4</strain>
        <tissue evidence="3">Thallus</tissue>
    </source>
</reference>
<proteinExistence type="predicted"/>
<dbReference type="EMBL" id="JAACFV010000021">
    <property type="protein sequence ID" value="KAF7511266.1"/>
    <property type="molecule type" value="Genomic_DNA"/>
</dbReference>
<feature type="region of interest" description="Disordered" evidence="1">
    <location>
        <begin position="372"/>
        <end position="421"/>
    </location>
</feature>
<feature type="compositionally biased region" description="Polar residues" evidence="1">
    <location>
        <begin position="384"/>
        <end position="393"/>
    </location>
</feature>
<evidence type="ECO:0000259" key="2">
    <source>
        <dbReference type="Pfam" id="PF06985"/>
    </source>
</evidence>
<sequence length="790" mass="88809">MPDYTYGALGDGHIRLLKLLPAAESTAAALEGNLIVRKLRVSDKLTESEPTITFNDDGDPFFVQHEAQQPISAEREQTGAGAGEVSTELQIQEAEPYEALSYTWGGKPDPEYFIRILEGGQAYKIPITKNLESALRHLRHPSDATYLWVDALCINQVNHAEKGSQIPKMADIYNQATKVRVWLGEANDDSDIALRFIRRVLTLGNLDELVKDSLTSPEWAAVLDLMKRPLFSRRWVVQEIALARDACLHCGRESVTWTEFAEAVSLFTSKHHDVRKLFKGSPSFDNHPDFLGEIEELGANRLVYASSNLFRKSDDGTIMEHLLSLEALMSSLSVFEAESPHDVVYAILWLANDAIPSTERAIGSSLSEYGVIRSPTPGSPTPYPESSTQASSPRSERRTLQAPHDSAVQSADTTGHSETHWPIDHTNQYLQAKTLSVPNDGQKGHKRTSSVRSDLSLPPPKIRLQMMPVARKITVDYSKSVYEVCKDFLAFVMAQSESLDIICRPWAPEPVHEKEQDLPSWIPKLSSAPFELVDRVYKRVEADPLVGLPGMRRKNYLASGKRKAICRFKESVDRSLFVYGFVLDKVNVRSETAQQGIIPAEWLKVVQWDPARATAPDRFWRTLVADRGPDGSPPPHTYQSALNYAFQQKGQRGDLNTRELMFFGKCPSMAIDCLRRVQSVVWKRSLISTSREHFLGLAPSKAREGDLICILYGCSVPVVLRKVRKDSEDIPICPMTGTATNEDIVPRVSSKKCDHYYQFIGECYIHGMMDGEALRHQRTRELQQQEFELR</sequence>
<dbReference type="InterPro" id="IPR052895">
    <property type="entry name" value="HetReg/Transcr_Mod"/>
</dbReference>
<dbReference type="Pfam" id="PF06985">
    <property type="entry name" value="HET"/>
    <property type="match status" value="1"/>
</dbReference>